<dbReference type="PANTHER" id="PTHR36565">
    <property type="entry name" value="UPF0332 PROTEIN TM_1000"/>
    <property type="match status" value="1"/>
</dbReference>
<dbReference type="InterPro" id="IPR007842">
    <property type="entry name" value="HEPN_dom"/>
</dbReference>
<evidence type="ECO:0000313" key="3">
    <source>
        <dbReference type="EMBL" id="GGB18657.1"/>
    </source>
</evidence>
<comment type="caution">
    <text evidence="3">The sequence shown here is derived from an EMBL/GenBank/DDBJ whole genome shotgun (WGS) entry which is preliminary data.</text>
</comment>
<evidence type="ECO:0000256" key="1">
    <source>
        <dbReference type="ARBA" id="ARBA00038248"/>
    </source>
</evidence>
<gene>
    <name evidence="3" type="ORF">GCM10011511_48070</name>
</gene>
<keyword evidence="4" id="KW-1185">Reference proteome</keyword>
<reference evidence="3" key="1">
    <citation type="journal article" date="2014" name="Int. J. Syst. Evol. Microbiol.">
        <title>Complete genome sequence of Corynebacterium casei LMG S-19264T (=DSM 44701T), isolated from a smear-ripened cheese.</title>
        <authorList>
            <consortium name="US DOE Joint Genome Institute (JGI-PGF)"/>
            <person name="Walter F."/>
            <person name="Albersmeier A."/>
            <person name="Kalinowski J."/>
            <person name="Ruckert C."/>
        </authorList>
    </citation>
    <scope>NUCLEOTIDE SEQUENCE</scope>
    <source>
        <strain evidence="3">CGMCC 1.15448</strain>
    </source>
</reference>
<reference evidence="3" key="2">
    <citation type="submission" date="2020-09" db="EMBL/GenBank/DDBJ databases">
        <authorList>
            <person name="Sun Q."/>
            <person name="Zhou Y."/>
        </authorList>
    </citation>
    <scope>NUCLEOTIDE SEQUENCE</scope>
    <source>
        <strain evidence="3">CGMCC 1.15448</strain>
    </source>
</reference>
<dbReference type="EMBL" id="BMJC01000005">
    <property type="protein sequence ID" value="GGB18657.1"/>
    <property type="molecule type" value="Genomic_DNA"/>
</dbReference>
<evidence type="ECO:0000313" key="4">
    <source>
        <dbReference type="Proteomes" id="UP000607559"/>
    </source>
</evidence>
<dbReference type="AlphaFoldDB" id="A0A8J2XWC3"/>
<feature type="domain" description="HEPN" evidence="2">
    <location>
        <begin position="13"/>
        <end position="124"/>
    </location>
</feature>
<organism evidence="3 4">
    <name type="scientific">Puia dinghuensis</name>
    <dbReference type="NCBI Taxonomy" id="1792502"/>
    <lineage>
        <taxon>Bacteria</taxon>
        <taxon>Pseudomonadati</taxon>
        <taxon>Bacteroidota</taxon>
        <taxon>Chitinophagia</taxon>
        <taxon>Chitinophagales</taxon>
        <taxon>Chitinophagaceae</taxon>
        <taxon>Puia</taxon>
    </lineage>
</organism>
<sequence length="136" mass="15342">MTSSAYTESLKALAKAADALENAEYNLKGGFIAATANRAYYVCYYCIIALLYSQDVYAKTHQGARAKFSELFIKTSIFPVEISDSIAMLFDYRQEADYDLDEDITQEEAAILIRKANEFYQLTKAYFQQFGQGATN</sequence>
<protein>
    <submittedName>
        <fullName evidence="3">DNA-binding protein</fullName>
    </submittedName>
</protein>
<dbReference type="PANTHER" id="PTHR36565:SF1">
    <property type="entry name" value="UPF0332 PROTEIN TM_1000"/>
    <property type="match status" value="1"/>
</dbReference>
<comment type="similarity">
    <text evidence="1">Belongs to the UPF0332 family.</text>
</comment>
<keyword evidence="3" id="KW-0238">DNA-binding</keyword>
<accession>A0A8J2XWC3</accession>
<dbReference type="Pfam" id="PF05168">
    <property type="entry name" value="HEPN"/>
    <property type="match status" value="1"/>
</dbReference>
<evidence type="ECO:0000259" key="2">
    <source>
        <dbReference type="Pfam" id="PF05168"/>
    </source>
</evidence>
<dbReference type="InterPro" id="IPR052226">
    <property type="entry name" value="UPF0332_toxin"/>
</dbReference>
<dbReference type="GO" id="GO:0003677">
    <property type="term" value="F:DNA binding"/>
    <property type="evidence" value="ECO:0007669"/>
    <property type="project" value="UniProtKB-KW"/>
</dbReference>
<name>A0A8J2XWC3_9BACT</name>
<dbReference type="Proteomes" id="UP000607559">
    <property type="component" value="Unassembled WGS sequence"/>
</dbReference>
<proteinExistence type="inferred from homology"/>
<dbReference type="Gene3D" id="1.20.120.330">
    <property type="entry name" value="Nucleotidyltransferases domain 2"/>
    <property type="match status" value="1"/>
</dbReference>